<dbReference type="EMBL" id="RQEY01000012">
    <property type="protein sequence ID" value="TGK41267.1"/>
    <property type="molecule type" value="Genomic_DNA"/>
</dbReference>
<dbReference type="InterPro" id="IPR030934">
    <property type="entry name" value="Intein_C"/>
</dbReference>
<dbReference type="Gene3D" id="2.170.16.10">
    <property type="entry name" value="Hedgehog/Intein (Hint) domain"/>
    <property type="match status" value="1"/>
</dbReference>
<dbReference type="Pfam" id="PF07591">
    <property type="entry name" value="PT-HINT"/>
    <property type="match status" value="1"/>
</dbReference>
<dbReference type="InterPro" id="IPR030885">
    <property type="entry name" value="Lepto_longest"/>
</dbReference>
<accession>A0A4R9H6X1</accession>
<dbReference type="InterPro" id="IPR006141">
    <property type="entry name" value="Intein_N"/>
</dbReference>
<dbReference type="InterPro" id="IPR003586">
    <property type="entry name" value="Hint_dom_C"/>
</dbReference>
<evidence type="ECO:0000259" key="2">
    <source>
        <dbReference type="SMART" id="SM00305"/>
    </source>
</evidence>
<dbReference type="PROSITE" id="PS50817">
    <property type="entry name" value="INTEIN_N_TER"/>
    <property type="match status" value="1"/>
</dbReference>
<keyword evidence="1" id="KW-0175">Coiled coil</keyword>
<dbReference type="PROSITE" id="PS50818">
    <property type="entry name" value="INTEIN_C_TER"/>
    <property type="match status" value="1"/>
</dbReference>
<dbReference type="InterPro" id="IPR003587">
    <property type="entry name" value="Hint_dom_N"/>
</dbReference>
<sequence length="2120" mass="230456">MSQLRNQITNKIRISLFLFYLIFLPQLSILESQAIEPTELDLSSYQADSWNTLFETAWSLSDINSWNDYINGQYSSFKADWEAQADLQFSNILSQVTQTDGVVGNAAYIDYVSKYLELQRQEAEKNWETQAESNIQQERTFFLTSLQGRQINNLGENLPSETRSQIEQQVQNWNKQFNDTLQIGLYEYQTALQSLQTMFQGMQNSITQTDSEFQANLQQIQQYETQVRDSIKNSNDGLKQYLLNQSLLQLTDNNGVSLLGDFSSLSGTQLLAAYNNIDSSKLNAAGLKLKNLIDTIDSGLDPTNPGSLSDIAVAMQNYLSEEQINATTTAAGYRANEYQAWSYGDISSAIHQITFITSNDFTSDPNHPGGSWNDELAAAIKLYIDSNGSNASDLLGMLSARLGNSNLTVSSINSIDLVAISNSAFLSNYTNWTSDWNTPLLGVGGSYANNGSSFWTLTAHWWACWGNVCLEQYTPYAEQNVYLDASLTIHDSAAQANAIQYESFRDELAGKFSLWTNTLVPAIQNWEQQVSDYKAKYTEWQTTKLSLEQQLQSEYNSQLSQLQVNQNNWATQLSDMYTDANAYSNANSIVMPTLNTNVTGSSLSSINSQIQSFSNYANTNPNLQNLSNFYNATGQLVNAAYNLSMVEGNQILALDNQKAALDSLIQNLQNQKEMNSDISEESYAKFTGKMFDGSNAVGKIEGAGLCSGSSYQANQSSCDNLYNDDKNFHSKYDEVYIDDKGNIHVKQEVNTTTAVFSGGDMTNYQNYTLGTTQKDFVIGNVGTVQLANSNSLGNLFDSTWMAGKSEALSAYINTSQQNASNNYLNQDFLDSINKNSSSVDEYVALEKKRAQDNAIAQANNASTMVSIAQTIIGGGTGMDWAKQQIKEMTKSAVSTAIGEATGIPADVISAYIDYKADQKAKKQAEGQMVQRMIVMNPYVGMLNYVPGIKDVIKPFNQVASKGLSELTVGISKVGAEVVRGATAILGSNSVSSVLQASGISINPKLLENLDDSILAQGTDLAEYARFKDLQEDLSKGDIQAEYKQSLKDAIYLKIAEAVSPSLNNIDPNALAQLWQEYDRQQAAKAAKKEEQQQMLSTAVAMAAATALQFVPGPGTAAGASILTQVGAFFTSAQGMVVAANAVVQGIIASRHGDMNEVFAGVTNGLLLGATGPTSGLTGSISYTPPGSTGSLGDLIDLGLNGSSASGWGGGIAVGGSKLNGGFSFTPGSGIDLNLGGSFATSGGFYNISYNTTSGNTSGSIGAGQEYGSNFGVNLSTDHNQAPSIFVGFGCDVNGQNCGGGKNGLGSGGSLTLNADGTVDIGVDYLGNQGLTVSYNPNTGTWSDIIVSDTWAKDFTYMNAQNVADASANKLNIEVHEKYAELASDPNILKNSEGLKNLANNMGISIDALGDMIANSKDALNSSDPNQSNGALQLLDSVMQTIHDEAYTLNQPNLDLRDAIENSPKINDVETNSSTGGFFGDLTMQTQIYLNQMAGNAFGEFAYVNENGELVFQSCFIEGTLVNTLNGLQPIEKVRIGDKVYSFDEESGQKVIRKVTNTFINPTSTIIRITDSKGGVLETTWNHPFFLEQGLWVKAKDLLVGDQFITFDGNELKVASISEEIRSETVYNLEVEDSHTYFVGKHGILVHNASYDQKVSNSVTDFMLKAFGGEKFESEVQYINLLKGNLSALEEQISQAKKQGNSSLVKALTGLKDTLSQNIDKLVSSVPQLGNISEIKRLESILESLQGQIDRAKESKDKLLTNQLESMKKNLVSQLDSLFSTVKRSFLDQAYKSLKDGLYTGVFEQFNQKPVDVKNGVTLPSDSTIKAYTSDIISESAKIGAMNYLLAGDEKILSMSAAERKAYFDRTLKGFNIDPNAPFEQRKAQLQELVDPKYGAQSGHKGTAVQLTVIMALLQEDPSKYTYLQKDGATDANFKNFQEVKEWILNNSGKRMESEGDAIAAATCRIYANWLQATADGKTSTSFAEWFIFKARTGDIAMGSSGPVMDQGGTPGFTSYFGMENILSNDFGILQSKDGANIVGLSNPIPNETLLKKLDVFPAGKVIQVWDDASGAPGPNHYCLWMKNENGDWINLNHTGASSGGAKVNEKITFDENTKVYKIFY</sequence>
<dbReference type="SMART" id="SM00306">
    <property type="entry name" value="HintN"/>
    <property type="match status" value="1"/>
</dbReference>
<dbReference type="OrthoDB" id="312129at2"/>
<name>A0A4R9H6X1_9LEPT</name>
<feature type="domain" description="Hint" evidence="3">
    <location>
        <begin position="1512"/>
        <end position="1607"/>
    </location>
</feature>
<dbReference type="SMART" id="SM00305">
    <property type="entry name" value="HintC"/>
    <property type="match status" value="1"/>
</dbReference>
<dbReference type="InterPro" id="IPR036844">
    <property type="entry name" value="Hint_dom_sf"/>
</dbReference>
<dbReference type="NCBIfam" id="TIGR04388">
    <property type="entry name" value="Lepto_longest"/>
    <property type="match status" value="2"/>
</dbReference>
<evidence type="ECO:0000259" key="3">
    <source>
        <dbReference type="SMART" id="SM00306"/>
    </source>
</evidence>
<feature type="domain" description="Hint" evidence="2">
    <location>
        <begin position="1607"/>
        <end position="1653"/>
    </location>
</feature>
<proteinExistence type="predicted"/>
<evidence type="ECO:0000313" key="5">
    <source>
        <dbReference type="Proteomes" id="UP000298097"/>
    </source>
</evidence>
<keyword evidence="5" id="KW-1185">Reference proteome</keyword>
<gene>
    <name evidence="4" type="ORF">EHO65_07520</name>
</gene>
<evidence type="ECO:0000256" key="1">
    <source>
        <dbReference type="SAM" id="Coils"/>
    </source>
</evidence>
<organism evidence="4 5">
    <name type="scientific">Leptospira andrefontaineae</name>
    <dbReference type="NCBI Taxonomy" id="2484976"/>
    <lineage>
        <taxon>Bacteria</taxon>
        <taxon>Pseudomonadati</taxon>
        <taxon>Spirochaetota</taxon>
        <taxon>Spirochaetia</taxon>
        <taxon>Leptospirales</taxon>
        <taxon>Leptospiraceae</taxon>
        <taxon>Leptospira</taxon>
    </lineage>
</organism>
<feature type="coiled-coil region" evidence="1">
    <location>
        <begin position="1734"/>
        <end position="1761"/>
    </location>
</feature>
<dbReference type="NCBIfam" id="TIGR01443">
    <property type="entry name" value="intein_Cterm"/>
    <property type="match status" value="1"/>
</dbReference>
<dbReference type="CDD" id="cd00081">
    <property type="entry name" value="Hint"/>
    <property type="match status" value="1"/>
</dbReference>
<comment type="caution">
    <text evidence="4">The sequence shown here is derived from an EMBL/GenBank/DDBJ whole genome shotgun (WGS) entry which is preliminary data.</text>
</comment>
<dbReference type="Proteomes" id="UP000298097">
    <property type="component" value="Unassembled WGS sequence"/>
</dbReference>
<dbReference type="GO" id="GO:0016539">
    <property type="term" value="P:intein-mediated protein splicing"/>
    <property type="evidence" value="ECO:0007669"/>
    <property type="project" value="InterPro"/>
</dbReference>
<evidence type="ECO:0000313" key="4">
    <source>
        <dbReference type="EMBL" id="TGK41267.1"/>
    </source>
</evidence>
<protein>
    <submittedName>
        <fullName evidence="4">TIGR04388 family protein</fullName>
    </submittedName>
</protein>
<reference evidence="4" key="1">
    <citation type="journal article" date="2019" name="PLoS Negl. Trop. Dis.">
        <title>Revisiting the worldwide diversity of Leptospira species in the environment.</title>
        <authorList>
            <person name="Vincent A.T."/>
            <person name="Schiettekatte O."/>
            <person name="Bourhy P."/>
            <person name="Veyrier F.J."/>
            <person name="Picardeau M."/>
        </authorList>
    </citation>
    <scope>NUCLEOTIDE SEQUENCE [LARGE SCALE GENOMIC DNA]</scope>
    <source>
        <strain evidence="4">201800301</strain>
    </source>
</reference>
<feature type="coiled-coil region" evidence="1">
    <location>
        <begin position="651"/>
        <end position="681"/>
    </location>
</feature>
<dbReference type="SUPFAM" id="SSF51294">
    <property type="entry name" value="Hedgehog/intein (Hint) domain"/>
    <property type="match status" value="1"/>
</dbReference>
<dbReference type="RefSeq" id="WP_135773518.1">
    <property type="nucleotide sequence ID" value="NZ_RQEY01000012.1"/>
</dbReference>